<dbReference type="Gene3D" id="3.10.20.850">
    <property type="entry name" value="Protein of unknown function DUF3861"/>
    <property type="match status" value="1"/>
</dbReference>
<name>A0A379YJL9_9GAMM</name>
<dbReference type="AlphaFoldDB" id="A0A379YJL9"/>
<dbReference type="InterPro" id="IPR024476">
    <property type="entry name" value="DUF3861"/>
</dbReference>
<gene>
    <name evidence="1" type="ORF">NCTC10738_00125</name>
</gene>
<evidence type="ECO:0000313" key="1">
    <source>
        <dbReference type="EMBL" id="SUI46018.1"/>
    </source>
</evidence>
<dbReference type="Pfam" id="PF12977">
    <property type="entry name" value="DUF3861"/>
    <property type="match status" value="1"/>
</dbReference>
<reference evidence="1 2" key="1">
    <citation type="submission" date="2018-06" db="EMBL/GenBank/DDBJ databases">
        <authorList>
            <consortium name="Pathogen Informatics"/>
            <person name="Doyle S."/>
        </authorList>
    </citation>
    <scope>NUCLEOTIDE SEQUENCE [LARGE SCALE GENOMIC DNA]</scope>
    <source>
        <strain evidence="1 2">NCTC10738</strain>
    </source>
</reference>
<keyword evidence="2" id="KW-1185">Reference proteome</keyword>
<dbReference type="InterPro" id="IPR038194">
    <property type="entry name" value="DUF3861_sf"/>
</dbReference>
<proteinExistence type="predicted"/>
<sequence length="99" mass="11636">MKQHKYSISVEHLEDQNGMPSNYQQALKFEVGNHDDIFAIVDKIKQRQDFDEDQAAAFAVGLKLFSEVMLEQRKNPLFDEFRPHFMQFMKQLKQGTRSA</sequence>
<dbReference type="Proteomes" id="UP000254069">
    <property type="component" value="Unassembled WGS sequence"/>
</dbReference>
<dbReference type="EMBL" id="UGYO01000001">
    <property type="protein sequence ID" value="SUI46018.1"/>
    <property type="molecule type" value="Genomic_DNA"/>
</dbReference>
<organism evidence="1 2">
    <name type="scientific">Shewanella algae</name>
    <dbReference type="NCBI Taxonomy" id="38313"/>
    <lineage>
        <taxon>Bacteria</taxon>
        <taxon>Pseudomonadati</taxon>
        <taxon>Pseudomonadota</taxon>
        <taxon>Gammaproteobacteria</taxon>
        <taxon>Alteromonadales</taxon>
        <taxon>Shewanellaceae</taxon>
        <taxon>Shewanella</taxon>
    </lineage>
</organism>
<protein>
    <submittedName>
        <fullName evidence="1">Domain of Uncharacterized Function with PDB structure</fullName>
    </submittedName>
</protein>
<dbReference type="RefSeq" id="WP_115388962.1">
    <property type="nucleotide sequence ID" value="NZ_JADZHC010000039.1"/>
</dbReference>
<evidence type="ECO:0000313" key="2">
    <source>
        <dbReference type="Proteomes" id="UP000254069"/>
    </source>
</evidence>
<accession>A0A379YJL9</accession>